<gene>
    <name evidence="1" type="ORF">KDX31_07025</name>
</gene>
<keyword evidence="2" id="KW-1185">Reference proteome</keyword>
<sequence>MAGFSSGLSIWLMQATNAGFRIVQITKKRTNSVPIMVVGIKKVRKFAGDLRGKR</sequence>
<name>A0ABY5GZA4_9GAMM</name>
<evidence type="ECO:0000313" key="2">
    <source>
        <dbReference type="Proteomes" id="UP001059950"/>
    </source>
</evidence>
<organism evidence="1 2">
    <name type="scientific">Amphritea atlantica</name>
    <dbReference type="NCBI Taxonomy" id="355243"/>
    <lineage>
        <taxon>Bacteria</taxon>
        <taxon>Pseudomonadati</taxon>
        <taxon>Pseudomonadota</taxon>
        <taxon>Gammaproteobacteria</taxon>
        <taxon>Oceanospirillales</taxon>
        <taxon>Oceanospirillaceae</taxon>
        <taxon>Amphritea</taxon>
    </lineage>
</organism>
<dbReference type="Proteomes" id="UP001059950">
    <property type="component" value="Chromosome"/>
</dbReference>
<protein>
    <submittedName>
        <fullName evidence="1">Uncharacterized protein</fullName>
    </submittedName>
</protein>
<proteinExistence type="predicted"/>
<dbReference type="EMBL" id="CP073344">
    <property type="protein sequence ID" value="UTW04743.1"/>
    <property type="molecule type" value="Genomic_DNA"/>
</dbReference>
<evidence type="ECO:0000313" key="1">
    <source>
        <dbReference type="EMBL" id="UTW04743.1"/>
    </source>
</evidence>
<accession>A0ABY5GZA4</accession>
<reference evidence="1" key="1">
    <citation type="submission" date="2021-04" db="EMBL/GenBank/DDBJ databases">
        <title>Oceanospirillales bacteria with DddD are important DMSP degraders in coastal seawater.</title>
        <authorList>
            <person name="Liu J."/>
        </authorList>
    </citation>
    <scope>NUCLEOTIDE SEQUENCE</scope>
    <source>
        <strain evidence="1">GY6</strain>
    </source>
</reference>